<gene>
    <name evidence="11" type="ORF">CIB95_01405</name>
</gene>
<evidence type="ECO:0000256" key="7">
    <source>
        <dbReference type="ARBA" id="ARBA00023288"/>
    </source>
</evidence>
<dbReference type="Gene3D" id="3.90.76.10">
    <property type="entry name" value="Dipeptide-binding Protein, Domain 1"/>
    <property type="match status" value="1"/>
</dbReference>
<evidence type="ECO:0000256" key="6">
    <source>
        <dbReference type="ARBA" id="ARBA00023139"/>
    </source>
</evidence>
<dbReference type="FunFam" id="3.90.76.10:FF:000001">
    <property type="entry name" value="Oligopeptide ABC transporter substrate-binding protein"/>
    <property type="match status" value="1"/>
</dbReference>
<reference evidence="12" key="1">
    <citation type="submission" date="2017-08" db="EMBL/GenBank/DDBJ databases">
        <authorList>
            <person name="Huang Z."/>
        </authorList>
    </citation>
    <scope>NUCLEOTIDE SEQUENCE [LARGE SCALE GENOMIC DNA]</scope>
    <source>
        <strain evidence="12">SA5d-4</strain>
    </source>
</reference>
<reference evidence="11 12" key="2">
    <citation type="submission" date="2017-09" db="EMBL/GenBank/DDBJ databases">
        <title>Bacillus patelloidae sp. nov., isolated from the intestinal tract of a marine limpet.</title>
        <authorList>
            <person name="Liu R."/>
            <person name="Dong C."/>
            <person name="Shao Z."/>
        </authorList>
    </citation>
    <scope>NUCLEOTIDE SEQUENCE [LARGE SCALE GENOMIC DNA]</scope>
    <source>
        <strain evidence="11 12">SA5d-4</strain>
    </source>
</reference>
<feature type="chain" id="PRO_5039222672" evidence="9">
    <location>
        <begin position="21"/>
        <end position="589"/>
    </location>
</feature>
<organism evidence="11 12">
    <name type="scientific">Lottiidibacillus patelloidae</name>
    <dbReference type="NCBI Taxonomy" id="2670334"/>
    <lineage>
        <taxon>Bacteria</taxon>
        <taxon>Bacillati</taxon>
        <taxon>Bacillota</taxon>
        <taxon>Bacilli</taxon>
        <taxon>Bacillales</taxon>
        <taxon>Bacillaceae</taxon>
        <taxon>Lottiidibacillus</taxon>
    </lineage>
</organism>
<feature type="compositionally biased region" description="Acidic residues" evidence="8">
    <location>
        <begin position="45"/>
        <end position="55"/>
    </location>
</feature>
<keyword evidence="7" id="KW-0449">Lipoprotein</keyword>
<dbReference type="PIRSF" id="PIRSF002741">
    <property type="entry name" value="MppA"/>
    <property type="match status" value="1"/>
</dbReference>
<keyword evidence="12" id="KW-1185">Reference proteome</keyword>
<keyword evidence="4 9" id="KW-0732">Signal</keyword>
<keyword evidence="5" id="KW-0571">Peptide transport</keyword>
<evidence type="ECO:0000313" key="12">
    <source>
        <dbReference type="Proteomes" id="UP000217083"/>
    </source>
</evidence>
<dbReference type="Gene3D" id="3.40.190.10">
    <property type="entry name" value="Periplasmic binding protein-like II"/>
    <property type="match status" value="1"/>
</dbReference>
<dbReference type="RefSeq" id="WP_094920841.1">
    <property type="nucleotide sequence ID" value="NZ_NPIA01000001.1"/>
</dbReference>
<sequence length="589" mass="65975">MKAKWSIFAVLVLVMSLLLAACGGDKEETPNENGTDEPGTNEENNGTDDPEEDGDTTGFVAPDASELHDEQVLNLLGGSEIPSMDTTQATDAVSFTVMNNVFEGLYRMSWENTPTPGVAESVDISEDGMTYTFNLRTDAVWSNGTPVTANDFLYAWKKALHQDTLSPYAFIMSPIKNVNAIIGDSDEGEDHELYGNVDALGVTATDEHTLVVELEQPTAYFLGLTSFPTFHPQNEAYVTEQGEEYGLEANTLIYNGPFVLSDWKHDEGWTYTKNPTYWDAETVMLDAINVKIVKEVATGLNLYKTGEVDRAGLSSEHVDTYKNDPEYADQFKTSKSPVLFYLKFNQKNEYLANLNIRKALSLGWDKFGLTNEILANGSTPAYFHVPTDFVYDENGEDFRAKYGDFNVEDKTKAAQYWADGLAELGTDAIEVELLNYEGDSARKIGEYLKNQLEGTLPGLTLTISQMPFKQKLALEDAGDYEISFSGWGPDYQDPMTFIDMWVTGGNYNDLSYSNAEFDKLVTDAKKSSDFAARWDMLQEAERILLEEDFAICPMYQRGSSYLAQPYVKNYTIHPFGPDVSYKWTYIEKH</sequence>
<dbReference type="InterPro" id="IPR000914">
    <property type="entry name" value="SBP_5_dom"/>
</dbReference>
<dbReference type="SUPFAM" id="SSF53850">
    <property type="entry name" value="Periplasmic binding protein-like II"/>
    <property type="match status" value="1"/>
</dbReference>
<dbReference type="PANTHER" id="PTHR30290:SF10">
    <property type="entry name" value="PERIPLASMIC OLIGOPEPTIDE-BINDING PROTEIN-RELATED"/>
    <property type="match status" value="1"/>
</dbReference>
<comment type="subcellular location">
    <subcellularLocation>
        <location evidence="1">Cell membrane</location>
        <topology evidence="1">Lipid-anchor</topology>
    </subcellularLocation>
</comment>
<dbReference type="GO" id="GO:0030288">
    <property type="term" value="C:outer membrane-bounded periplasmic space"/>
    <property type="evidence" value="ECO:0007669"/>
    <property type="project" value="UniProtKB-ARBA"/>
</dbReference>
<evidence type="ECO:0000256" key="3">
    <source>
        <dbReference type="ARBA" id="ARBA00022448"/>
    </source>
</evidence>
<dbReference type="PROSITE" id="PS51257">
    <property type="entry name" value="PROKAR_LIPOPROTEIN"/>
    <property type="match status" value="1"/>
</dbReference>
<dbReference type="InterPro" id="IPR039424">
    <property type="entry name" value="SBP_5"/>
</dbReference>
<dbReference type="Gene3D" id="3.10.105.10">
    <property type="entry name" value="Dipeptide-binding Protein, Domain 3"/>
    <property type="match status" value="1"/>
</dbReference>
<evidence type="ECO:0000256" key="8">
    <source>
        <dbReference type="SAM" id="MobiDB-lite"/>
    </source>
</evidence>
<dbReference type="Proteomes" id="UP000217083">
    <property type="component" value="Unassembled WGS sequence"/>
</dbReference>
<dbReference type="PANTHER" id="PTHR30290">
    <property type="entry name" value="PERIPLASMIC BINDING COMPONENT OF ABC TRANSPORTER"/>
    <property type="match status" value="1"/>
</dbReference>
<evidence type="ECO:0000259" key="10">
    <source>
        <dbReference type="Pfam" id="PF00496"/>
    </source>
</evidence>
<feature type="domain" description="Solute-binding protein family 5" evidence="10">
    <location>
        <begin position="114"/>
        <end position="508"/>
    </location>
</feature>
<evidence type="ECO:0000256" key="9">
    <source>
        <dbReference type="SAM" id="SignalP"/>
    </source>
</evidence>
<keyword evidence="3" id="KW-0813">Transport</keyword>
<dbReference type="Pfam" id="PF00496">
    <property type="entry name" value="SBP_bac_5"/>
    <property type="match status" value="1"/>
</dbReference>
<dbReference type="InterPro" id="IPR030678">
    <property type="entry name" value="Peptide/Ni-bd"/>
</dbReference>
<dbReference type="AlphaFoldDB" id="A0A263BYL2"/>
<feature type="signal peptide" evidence="9">
    <location>
        <begin position="1"/>
        <end position="20"/>
    </location>
</feature>
<comment type="caution">
    <text evidence="11">The sequence shown here is derived from an EMBL/GenBank/DDBJ whole genome shotgun (WGS) entry which is preliminary data.</text>
</comment>
<evidence type="ECO:0000313" key="11">
    <source>
        <dbReference type="EMBL" id="OZM58256.1"/>
    </source>
</evidence>
<evidence type="ECO:0000256" key="5">
    <source>
        <dbReference type="ARBA" id="ARBA00022856"/>
    </source>
</evidence>
<dbReference type="GO" id="GO:0015833">
    <property type="term" value="P:peptide transport"/>
    <property type="evidence" value="ECO:0007669"/>
    <property type="project" value="UniProtKB-KW"/>
</dbReference>
<evidence type="ECO:0000256" key="2">
    <source>
        <dbReference type="ARBA" id="ARBA00005695"/>
    </source>
</evidence>
<dbReference type="CDD" id="cd08504">
    <property type="entry name" value="PBP2_OppA"/>
    <property type="match status" value="1"/>
</dbReference>
<dbReference type="FunFam" id="3.10.105.10:FF:000001">
    <property type="entry name" value="Oligopeptide ABC transporter, oligopeptide-binding protein"/>
    <property type="match status" value="1"/>
</dbReference>
<evidence type="ECO:0000256" key="4">
    <source>
        <dbReference type="ARBA" id="ARBA00022729"/>
    </source>
</evidence>
<dbReference type="GO" id="GO:1904680">
    <property type="term" value="F:peptide transmembrane transporter activity"/>
    <property type="evidence" value="ECO:0007669"/>
    <property type="project" value="TreeGrafter"/>
</dbReference>
<dbReference type="EMBL" id="NPIA01000001">
    <property type="protein sequence ID" value="OZM58256.1"/>
    <property type="molecule type" value="Genomic_DNA"/>
</dbReference>
<proteinExistence type="inferred from homology"/>
<comment type="similarity">
    <text evidence="2">Belongs to the bacterial solute-binding protein 5 family.</text>
</comment>
<evidence type="ECO:0000256" key="1">
    <source>
        <dbReference type="ARBA" id="ARBA00004193"/>
    </source>
</evidence>
<dbReference type="GO" id="GO:0043190">
    <property type="term" value="C:ATP-binding cassette (ABC) transporter complex"/>
    <property type="evidence" value="ECO:0007669"/>
    <property type="project" value="InterPro"/>
</dbReference>
<accession>A0A263BYL2</accession>
<keyword evidence="5" id="KW-0653">Protein transport</keyword>
<keyword evidence="6" id="KW-0564">Palmitate</keyword>
<name>A0A263BYL2_9BACI</name>
<protein>
    <submittedName>
        <fullName evidence="11">Peptide ABC transporter substrate-binding protein</fullName>
    </submittedName>
</protein>
<feature type="region of interest" description="Disordered" evidence="8">
    <location>
        <begin position="24"/>
        <end position="60"/>
    </location>
</feature>